<organism evidence="2 3">
    <name type="scientific">Trichocladium antarcticum</name>
    <dbReference type="NCBI Taxonomy" id="1450529"/>
    <lineage>
        <taxon>Eukaryota</taxon>
        <taxon>Fungi</taxon>
        <taxon>Dikarya</taxon>
        <taxon>Ascomycota</taxon>
        <taxon>Pezizomycotina</taxon>
        <taxon>Sordariomycetes</taxon>
        <taxon>Sordariomycetidae</taxon>
        <taxon>Sordariales</taxon>
        <taxon>Chaetomiaceae</taxon>
        <taxon>Trichocladium</taxon>
    </lineage>
</organism>
<protein>
    <submittedName>
        <fullName evidence="2">Uncharacterized protein</fullName>
    </submittedName>
</protein>
<dbReference type="Proteomes" id="UP001304895">
    <property type="component" value="Unassembled WGS sequence"/>
</dbReference>
<evidence type="ECO:0000313" key="3">
    <source>
        <dbReference type="Proteomes" id="UP001304895"/>
    </source>
</evidence>
<sequence length="182" mass="19838">MAAAVGLVGPSILRWGVVGARQLHTLGNRHTVLYSTGLSLLRGQRVARAVRGFGEWGSERGTGISINKGSHGPREFNMGCIGTRRDEIACTVPSVQPGLCVRQHHQDSKTNLHDTVVFPLDQACQDSSCWADSTLQFVRGSSALVPCLRWFGVWHQMTAHQPDGPSMTGHRPNFGRQLDTQA</sequence>
<gene>
    <name evidence="2" type="ORF">BT67DRAFT_162495</name>
</gene>
<keyword evidence="3" id="KW-1185">Reference proteome</keyword>
<dbReference type="AlphaFoldDB" id="A0AAN6UEE7"/>
<evidence type="ECO:0000256" key="1">
    <source>
        <dbReference type="SAM" id="MobiDB-lite"/>
    </source>
</evidence>
<name>A0AAN6UEE7_9PEZI</name>
<proteinExistence type="predicted"/>
<feature type="region of interest" description="Disordered" evidence="1">
    <location>
        <begin position="161"/>
        <end position="182"/>
    </location>
</feature>
<accession>A0AAN6UEE7</accession>
<reference evidence="2" key="1">
    <citation type="journal article" date="2023" name="Mol. Phylogenet. Evol.">
        <title>Genome-scale phylogeny and comparative genomics of the fungal order Sordariales.</title>
        <authorList>
            <person name="Hensen N."/>
            <person name="Bonometti L."/>
            <person name="Westerberg I."/>
            <person name="Brannstrom I.O."/>
            <person name="Guillou S."/>
            <person name="Cros-Aarteil S."/>
            <person name="Calhoun S."/>
            <person name="Haridas S."/>
            <person name="Kuo A."/>
            <person name="Mondo S."/>
            <person name="Pangilinan J."/>
            <person name="Riley R."/>
            <person name="LaButti K."/>
            <person name="Andreopoulos B."/>
            <person name="Lipzen A."/>
            <person name="Chen C."/>
            <person name="Yan M."/>
            <person name="Daum C."/>
            <person name="Ng V."/>
            <person name="Clum A."/>
            <person name="Steindorff A."/>
            <person name="Ohm R.A."/>
            <person name="Martin F."/>
            <person name="Silar P."/>
            <person name="Natvig D.O."/>
            <person name="Lalanne C."/>
            <person name="Gautier V."/>
            <person name="Ament-Velasquez S.L."/>
            <person name="Kruys A."/>
            <person name="Hutchinson M.I."/>
            <person name="Powell A.J."/>
            <person name="Barry K."/>
            <person name="Miller A.N."/>
            <person name="Grigoriev I.V."/>
            <person name="Debuchy R."/>
            <person name="Gladieux P."/>
            <person name="Hiltunen Thoren M."/>
            <person name="Johannesson H."/>
        </authorList>
    </citation>
    <scope>NUCLEOTIDE SEQUENCE</scope>
    <source>
        <strain evidence="2">CBS 123565</strain>
    </source>
</reference>
<reference evidence="2" key="2">
    <citation type="submission" date="2023-05" db="EMBL/GenBank/DDBJ databases">
        <authorList>
            <consortium name="Lawrence Berkeley National Laboratory"/>
            <person name="Steindorff A."/>
            <person name="Hensen N."/>
            <person name="Bonometti L."/>
            <person name="Westerberg I."/>
            <person name="Brannstrom I.O."/>
            <person name="Guillou S."/>
            <person name="Cros-Aarteil S."/>
            <person name="Calhoun S."/>
            <person name="Haridas S."/>
            <person name="Kuo A."/>
            <person name="Mondo S."/>
            <person name="Pangilinan J."/>
            <person name="Riley R."/>
            <person name="Labutti K."/>
            <person name="Andreopoulos B."/>
            <person name="Lipzen A."/>
            <person name="Chen C."/>
            <person name="Yanf M."/>
            <person name="Daum C."/>
            <person name="Ng V."/>
            <person name="Clum A."/>
            <person name="Ohm R."/>
            <person name="Martin F."/>
            <person name="Silar P."/>
            <person name="Natvig D."/>
            <person name="Lalanne C."/>
            <person name="Gautier V."/>
            <person name="Ament-Velasquez S.L."/>
            <person name="Kruys A."/>
            <person name="Hutchinson M.I."/>
            <person name="Powell A.J."/>
            <person name="Barry K."/>
            <person name="Miller A.N."/>
            <person name="Grigoriev I.V."/>
            <person name="Debuchy R."/>
            <person name="Gladieux P."/>
            <person name="Thoren M.H."/>
            <person name="Johannesson H."/>
        </authorList>
    </citation>
    <scope>NUCLEOTIDE SEQUENCE</scope>
    <source>
        <strain evidence="2">CBS 123565</strain>
    </source>
</reference>
<comment type="caution">
    <text evidence="2">The sequence shown here is derived from an EMBL/GenBank/DDBJ whole genome shotgun (WGS) entry which is preliminary data.</text>
</comment>
<dbReference type="EMBL" id="MU853427">
    <property type="protein sequence ID" value="KAK4131144.1"/>
    <property type="molecule type" value="Genomic_DNA"/>
</dbReference>
<evidence type="ECO:0000313" key="2">
    <source>
        <dbReference type="EMBL" id="KAK4131144.1"/>
    </source>
</evidence>